<evidence type="ECO:0000313" key="4">
    <source>
        <dbReference type="Proteomes" id="UP001247307"/>
    </source>
</evidence>
<evidence type="ECO:0000313" key="3">
    <source>
        <dbReference type="EMBL" id="MDR6891929.1"/>
    </source>
</evidence>
<name>A0AAE3YEI2_9MICC</name>
<dbReference type="Proteomes" id="UP001247307">
    <property type="component" value="Unassembled WGS sequence"/>
</dbReference>
<evidence type="ECO:0000256" key="2">
    <source>
        <dbReference type="SAM" id="SignalP"/>
    </source>
</evidence>
<keyword evidence="4" id="KW-1185">Reference proteome</keyword>
<dbReference type="AlphaFoldDB" id="A0AAE3YEI2"/>
<feature type="signal peptide" evidence="2">
    <location>
        <begin position="1"/>
        <end position="19"/>
    </location>
</feature>
<feature type="chain" id="PRO_5041998762" evidence="2">
    <location>
        <begin position="20"/>
        <end position="78"/>
    </location>
</feature>
<organism evidence="3 4">
    <name type="scientific">Falsarthrobacter nasiphocae</name>
    <dbReference type="NCBI Taxonomy" id="189863"/>
    <lineage>
        <taxon>Bacteria</taxon>
        <taxon>Bacillati</taxon>
        <taxon>Actinomycetota</taxon>
        <taxon>Actinomycetes</taxon>
        <taxon>Micrococcales</taxon>
        <taxon>Micrococcaceae</taxon>
        <taxon>Falsarthrobacter</taxon>
    </lineage>
</organism>
<dbReference type="EMBL" id="JAVDUI010000001">
    <property type="protein sequence ID" value="MDR6891929.1"/>
    <property type="molecule type" value="Genomic_DNA"/>
</dbReference>
<feature type="region of interest" description="Disordered" evidence="1">
    <location>
        <begin position="52"/>
        <end position="78"/>
    </location>
</feature>
<keyword evidence="2" id="KW-0732">Signal</keyword>
<gene>
    <name evidence="3" type="ORF">J2S35_000869</name>
</gene>
<reference evidence="3" key="1">
    <citation type="submission" date="2023-07" db="EMBL/GenBank/DDBJ databases">
        <title>Sequencing the genomes of 1000 actinobacteria strains.</title>
        <authorList>
            <person name="Klenk H.-P."/>
        </authorList>
    </citation>
    <scope>NUCLEOTIDE SEQUENCE</scope>
    <source>
        <strain evidence="3">DSM 13988</strain>
    </source>
</reference>
<proteinExistence type="predicted"/>
<comment type="caution">
    <text evidence="3">The sequence shown here is derived from an EMBL/GenBank/DDBJ whole genome shotgun (WGS) entry which is preliminary data.</text>
</comment>
<protein>
    <submittedName>
        <fullName evidence="3">Uncharacterized protein</fullName>
    </submittedName>
</protein>
<evidence type="ECO:0000256" key="1">
    <source>
        <dbReference type="SAM" id="MobiDB-lite"/>
    </source>
</evidence>
<sequence>MRFFGVAMLLFAVALAAMSAADGNMTLMPINAAQAVTAGCLICVAAKRDRHSEGASGSEWPGEPSPPPTSQTPTPWCG</sequence>
<accession>A0AAE3YEI2</accession>